<dbReference type="KEGG" id="step:IC006_2303"/>
<accession>A0A510DXR7</accession>
<keyword evidence="2" id="KW-1185">Reference proteome</keyword>
<evidence type="ECO:0000313" key="1">
    <source>
        <dbReference type="EMBL" id="BBG24969.1"/>
    </source>
</evidence>
<organism evidence="1 2">
    <name type="scientific">Sulfuracidifex tepidarius</name>
    <dbReference type="NCBI Taxonomy" id="1294262"/>
    <lineage>
        <taxon>Archaea</taxon>
        <taxon>Thermoproteota</taxon>
        <taxon>Thermoprotei</taxon>
        <taxon>Sulfolobales</taxon>
        <taxon>Sulfolobaceae</taxon>
        <taxon>Sulfuracidifex</taxon>
    </lineage>
</organism>
<evidence type="ECO:0000313" key="2">
    <source>
        <dbReference type="Proteomes" id="UP000322983"/>
    </source>
</evidence>
<dbReference type="AlphaFoldDB" id="A0A510DXR7"/>
<protein>
    <submittedName>
        <fullName evidence="1">Uncharacterized protein</fullName>
    </submittedName>
</protein>
<dbReference type="RefSeq" id="WP_054846533.1">
    <property type="nucleotide sequence ID" value="NZ_AP018929.1"/>
</dbReference>
<reference evidence="1 2" key="1">
    <citation type="journal article" date="2020" name="Int. J. Syst. Evol. Microbiol.">
        <title>Sulfuracidifex tepidarius gen. nov., sp. nov. and transfer of Sulfolobus metallicus Huber and Stetter 1992 to the genus Sulfuracidifex as Sulfuracidifex metallicus comb. nov.</title>
        <authorList>
            <person name="Itoh T."/>
            <person name="Miura T."/>
            <person name="Sakai H.D."/>
            <person name="Kato S."/>
            <person name="Ohkuma M."/>
            <person name="Takashina T."/>
        </authorList>
    </citation>
    <scope>NUCLEOTIDE SEQUENCE [LARGE SCALE GENOMIC DNA]</scope>
    <source>
        <strain evidence="1 2">IC-006</strain>
    </source>
</reference>
<proteinExistence type="predicted"/>
<dbReference type="GeneID" id="41716033"/>
<dbReference type="EMBL" id="AP018929">
    <property type="protein sequence ID" value="BBG24969.1"/>
    <property type="molecule type" value="Genomic_DNA"/>
</dbReference>
<gene>
    <name evidence="1" type="ORF">IC006_2303</name>
</gene>
<dbReference type="STRING" id="1294262.GCA_001316085_02567"/>
<dbReference type="Proteomes" id="UP000322983">
    <property type="component" value="Chromosome"/>
</dbReference>
<name>A0A510DXR7_9CREN</name>
<dbReference type="OrthoDB" id="372015at2157"/>
<sequence length="183" mass="20765">MQKYNEYKEGDELAKVLALLLYVQREYSYIDKLSQSASKDLALYHTREALRDYNSLLNSGKINDPEAINLSKSIRFDAVNKELAFIRAINSLPELRETVSYISASALTLAAKMKVSREYLLASNALNHLKSRGIQVSDPEKLSQELEIHKQDLSQELDVDVSAIESLSQNKSLMSYLFKKGEE</sequence>